<dbReference type="InterPro" id="IPR020846">
    <property type="entry name" value="MFS_dom"/>
</dbReference>
<feature type="transmembrane region" description="Helical" evidence="5">
    <location>
        <begin position="315"/>
        <end position="338"/>
    </location>
</feature>
<name>A0A7K1L5D2_9ACTN</name>
<evidence type="ECO:0000313" key="7">
    <source>
        <dbReference type="EMBL" id="MUN39632.1"/>
    </source>
</evidence>
<keyword evidence="8" id="KW-1185">Reference proteome</keyword>
<evidence type="ECO:0000256" key="4">
    <source>
        <dbReference type="ARBA" id="ARBA00023136"/>
    </source>
</evidence>
<feature type="transmembrane region" description="Helical" evidence="5">
    <location>
        <begin position="288"/>
        <end position="309"/>
    </location>
</feature>
<feature type="transmembrane region" description="Helical" evidence="5">
    <location>
        <begin position="158"/>
        <end position="175"/>
    </location>
</feature>
<feature type="transmembrane region" description="Helical" evidence="5">
    <location>
        <begin position="382"/>
        <end position="400"/>
    </location>
</feature>
<dbReference type="Proteomes" id="UP000432015">
    <property type="component" value="Unassembled WGS sequence"/>
</dbReference>
<evidence type="ECO:0000256" key="3">
    <source>
        <dbReference type="ARBA" id="ARBA00022989"/>
    </source>
</evidence>
<feature type="domain" description="Major facilitator superfamily (MFS) profile" evidence="6">
    <location>
        <begin position="20"/>
        <end position="404"/>
    </location>
</feature>
<dbReference type="EMBL" id="WOFH01000008">
    <property type="protein sequence ID" value="MUN39632.1"/>
    <property type="molecule type" value="Genomic_DNA"/>
</dbReference>
<evidence type="ECO:0000259" key="6">
    <source>
        <dbReference type="PROSITE" id="PS50850"/>
    </source>
</evidence>
<dbReference type="Pfam" id="PF07690">
    <property type="entry name" value="MFS_1"/>
    <property type="match status" value="1"/>
</dbReference>
<comment type="caution">
    <text evidence="7">The sequence shown here is derived from an EMBL/GenBank/DDBJ whole genome shotgun (WGS) entry which is preliminary data.</text>
</comment>
<dbReference type="AlphaFoldDB" id="A0A7K1L5D2"/>
<accession>A0A7K1L5D2</accession>
<dbReference type="GO" id="GO:0005886">
    <property type="term" value="C:plasma membrane"/>
    <property type="evidence" value="ECO:0007669"/>
    <property type="project" value="UniProtKB-SubCell"/>
</dbReference>
<dbReference type="PANTHER" id="PTHR23518">
    <property type="entry name" value="C-METHYLTRANSFERASE"/>
    <property type="match status" value="1"/>
</dbReference>
<evidence type="ECO:0000256" key="2">
    <source>
        <dbReference type="ARBA" id="ARBA00022692"/>
    </source>
</evidence>
<dbReference type="SUPFAM" id="SSF103473">
    <property type="entry name" value="MFS general substrate transporter"/>
    <property type="match status" value="1"/>
</dbReference>
<protein>
    <submittedName>
        <fullName evidence="7">MFS transporter</fullName>
    </submittedName>
</protein>
<organism evidence="7 8">
    <name type="scientific">Actinomadura litoris</name>
    <dbReference type="NCBI Taxonomy" id="2678616"/>
    <lineage>
        <taxon>Bacteria</taxon>
        <taxon>Bacillati</taxon>
        <taxon>Actinomycetota</taxon>
        <taxon>Actinomycetes</taxon>
        <taxon>Streptosporangiales</taxon>
        <taxon>Thermomonosporaceae</taxon>
        <taxon>Actinomadura</taxon>
    </lineage>
</organism>
<feature type="transmembrane region" description="Helical" evidence="5">
    <location>
        <begin position="20"/>
        <end position="50"/>
    </location>
</feature>
<evidence type="ECO:0000313" key="8">
    <source>
        <dbReference type="Proteomes" id="UP000432015"/>
    </source>
</evidence>
<keyword evidence="2 5" id="KW-0812">Transmembrane</keyword>
<evidence type="ECO:0000256" key="5">
    <source>
        <dbReference type="SAM" id="Phobius"/>
    </source>
</evidence>
<feature type="transmembrane region" description="Helical" evidence="5">
    <location>
        <begin position="92"/>
        <end position="119"/>
    </location>
</feature>
<dbReference type="GO" id="GO:0022857">
    <property type="term" value="F:transmembrane transporter activity"/>
    <property type="evidence" value="ECO:0007669"/>
    <property type="project" value="InterPro"/>
</dbReference>
<proteinExistence type="predicted"/>
<dbReference type="Gene3D" id="1.20.1250.20">
    <property type="entry name" value="MFS general substrate transporter like domains"/>
    <property type="match status" value="2"/>
</dbReference>
<comment type="subcellular location">
    <subcellularLocation>
        <location evidence="1">Cell membrane</location>
        <topology evidence="1">Multi-pass membrane protein</topology>
    </subcellularLocation>
</comment>
<dbReference type="InterPro" id="IPR011701">
    <property type="entry name" value="MFS"/>
</dbReference>
<reference evidence="7 8" key="1">
    <citation type="submission" date="2019-11" db="EMBL/GenBank/DDBJ databases">
        <authorList>
            <person name="Cao P."/>
        </authorList>
    </citation>
    <scope>NUCLEOTIDE SEQUENCE [LARGE SCALE GENOMIC DNA]</scope>
    <source>
        <strain evidence="7 8">NEAU-AAG5</strain>
    </source>
</reference>
<keyword evidence="3 5" id="KW-1133">Transmembrane helix</keyword>
<sequence>MYLSTLTRPGRSLRGAGPVAANVVALGAVSLITDVSAEMVTAILPLYLVVGLQFSPAAYGAIDGLYTGATVLLRLAGGYVSDLVDRRKPVALLGYAASAAAKLGLLAAAGSGAGIGLALTADRAGKGLRTAPRDALITLCTPPEQLGRAFGVHRTMDAAGAFAGPLVALAVLAAAPGSYDSVIMTSFCVALLGVLVLVLFVRDAPGPRTRREALRWRELLRGPAARRLLPASFLLGLATIGDGFTYLLVAERADLALGWFPLLAVATSGVYLLLATPAGMLADRAGRLPVVLGGYLALTATYLLLALASGGGLRLVGATVVLHGVFYAATDGGLMALAGPLLPAGLRTTGIALVQSGQALAYLVSSVLFGAAWQVWGTRPALLGAAAVSAIALAGTAAVLRPSERAVH</sequence>
<dbReference type="PANTHER" id="PTHR23518:SF2">
    <property type="entry name" value="MAJOR FACILITATOR SUPERFAMILY TRANSPORTER"/>
    <property type="match status" value="1"/>
</dbReference>
<feature type="transmembrane region" description="Helical" evidence="5">
    <location>
        <begin position="228"/>
        <end position="249"/>
    </location>
</feature>
<keyword evidence="4 5" id="KW-0472">Membrane</keyword>
<dbReference type="CDD" id="cd17370">
    <property type="entry name" value="MFS_MJ1317_like"/>
    <property type="match status" value="1"/>
</dbReference>
<evidence type="ECO:0000256" key="1">
    <source>
        <dbReference type="ARBA" id="ARBA00004651"/>
    </source>
</evidence>
<feature type="transmembrane region" description="Helical" evidence="5">
    <location>
        <begin position="359"/>
        <end position="376"/>
    </location>
</feature>
<dbReference type="InterPro" id="IPR036259">
    <property type="entry name" value="MFS_trans_sf"/>
</dbReference>
<dbReference type="RefSeq" id="WP_214619971.1">
    <property type="nucleotide sequence ID" value="NZ_WOFH01000008.1"/>
</dbReference>
<dbReference type="PROSITE" id="PS50850">
    <property type="entry name" value="MFS"/>
    <property type="match status" value="1"/>
</dbReference>
<gene>
    <name evidence="7" type="ORF">GNZ18_23985</name>
</gene>
<feature type="transmembrane region" description="Helical" evidence="5">
    <location>
        <begin position="181"/>
        <end position="201"/>
    </location>
</feature>
<feature type="transmembrane region" description="Helical" evidence="5">
    <location>
        <begin position="255"/>
        <end position="276"/>
    </location>
</feature>